<feature type="repeat" description="ANK" evidence="3">
    <location>
        <begin position="1025"/>
        <end position="1057"/>
    </location>
</feature>
<evidence type="ECO:0000256" key="3">
    <source>
        <dbReference type="PROSITE-ProRule" id="PRU00023"/>
    </source>
</evidence>
<dbReference type="SMART" id="SM00248">
    <property type="entry name" value="ANK"/>
    <property type="match status" value="14"/>
</dbReference>
<dbReference type="PROSITE" id="PS50297">
    <property type="entry name" value="ANK_REP_REGION"/>
    <property type="match status" value="4"/>
</dbReference>
<dbReference type="OrthoDB" id="194358at2759"/>
<dbReference type="InterPro" id="IPR002110">
    <property type="entry name" value="Ankyrin_rpt"/>
</dbReference>
<accession>Q0D071</accession>
<dbReference type="AlphaFoldDB" id="Q0D071"/>
<evidence type="ECO:0000313" key="5">
    <source>
        <dbReference type="EMBL" id="EAU39309.1"/>
    </source>
</evidence>
<dbReference type="Proteomes" id="UP000007963">
    <property type="component" value="Unassembled WGS sequence"/>
</dbReference>
<evidence type="ECO:0000256" key="4">
    <source>
        <dbReference type="SAM" id="MobiDB-lite"/>
    </source>
</evidence>
<keyword evidence="1" id="KW-0677">Repeat</keyword>
<dbReference type="InterPro" id="IPR036770">
    <property type="entry name" value="Ankyrin_rpt-contain_sf"/>
</dbReference>
<dbReference type="PANTHER" id="PTHR24198:SF165">
    <property type="entry name" value="ANKYRIN REPEAT-CONTAINING PROTEIN-RELATED"/>
    <property type="match status" value="1"/>
</dbReference>
<dbReference type="HOGENOM" id="CLU_008198_1_0_1"/>
<dbReference type="GeneID" id="4355418"/>
<feature type="repeat" description="ANK" evidence="3">
    <location>
        <begin position="503"/>
        <end position="535"/>
    </location>
</feature>
<keyword evidence="2 3" id="KW-0040">ANK repeat</keyword>
<protein>
    <submittedName>
        <fullName evidence="5">Uncharacterized protein</fullName>
    </submittedName>
</protein>
<dbReference type="OMA" id="TIMATFY"/>
<feature type="repeat" description="ANK" evidence="3">
    <location>
        <begin position="913"/>
        <end position="945"/>
    </location>
</feature>
<dbReference type="RefSeq" id="XP_001210749.1">
    <property type="nucleotide sequence ID" value="XM_001210749.1"/>
</dbReference>
<evidence type="ECO:0000256" key="1">
    <source>
        <dbReference type="ARBA" id="ARBA00022737"/>
    </source>
</evidence>
<feature type="repeat" description="ANK" evidence="3">
    <location>
        <begin position="955"/>
        <end position="987"/>
    </location>
</feature>
<feature type="repeat" description="ANK" evidence="3">
    <location>
        <begin position="990"/>
        <end position="1022"/>
    </location>
</feature>
<evidence type="ECO:0000313" key="6">
    <source>
        <dbReference type="Proteomes" id="UP000007963"/>
    </source>
</evidence>
<dbReference type="Pfam" id="PF12796">
    <property type="entry name" value="Ank_2"/>
    <property type="match status" value="3"/>
</dbReference>
<dbReference type="Gene3D" id="1.25.40.20">
    <property type="entry name" value="Ankyrin repeat-containing domain"/>
    <property type="match status" value="4"/>
</dbReference>
<organism evidence="5 6">
    <name type="scientific">Aspergillus terreus (strain NIH 2624 / FGSC A1156)</name>
    <dbReference type="NCBI Taxonomy" id="341663"/>
    <lineage>
        <taxon>Eukaryota</taxon>
        <taxon>Fungi</taxon>
        <taxon>Dikarya</taxon>
        <taxon>Ascomycota</taxon>
        <taxon>Pezizomycotina</taxon>
        <taxon>Eurotiomycetes</taxon>
        <taxon>Eurotiomycetidae</taxon>
        <taxon>Eurotiales</taxon>
        <taxon>Aspergillaceae</taxon>
        <taxon>Aspergillus</taxon>
        <taxon>Aspergillus subgen. Circumdati</taxon>
    </lineage>
</organism>
<dbReference type="STRING" id="341663.Q0D071"/>
<dbReference type="VEuPathDB" id="FungiDB:ATEG_00663"/>
<dbReference type="SUPFAM" id="SSF48403">
    <property type="entry name" value="Ankyrin repeat"/>
    <property type="match status" value="3"/>
</dbReference>
<proteinExistence type="predicted"/>
<feature type="region of interest" description="Disordered" evidence="4">
    <location>
        <begin position="1090"/>
        <end position="1109"/>
    </location>
</feature>
<sequence>MDYTDWEDRKAEIERLYVRQDKTLKEYENAFKKWRWRKNKLSLDKWKIINRKISKRKRLGRDSEVYVDGIRYPPDKVQRGIRQRLISAAEMYSVPSPRTPEGIVVCSPAPRTMLEWPHELPWLQFLQWMNGQEHRIPFPTSSAALPVHSHGQTVAAHAMVQAFQSFLPNRDLKTSSNMDEAARLAGVLQVLMPEAQDEEHRMTSEVLCSHTNSVGLQERFKLLFYLLSNNFSLHSMNGLQRSDFSEPDMEEQDDLVLSVLRISGLNTLENMKHLFAMPGLTPRAVAEKVFGSAVRSLDLETITVMLEAGMDPQTLVIDSACGDGCTPLEYICDIEPSVRMAKLFLSHNADVNAYQRAPCLASALSNRDSDLVDLLISHGANIDVCLEELQSKSYYGGVHSRDILDPLRPFLDRLLVHDINNTTDRKRLATMLAISVKKQSANWVELLLARDADVNSLHEVKFENRFFHTTAVGLATGTGNTEILRVLLTANLASDPQSTADPNIIQPLTLAVDRGHADATLLLINCGGDINTVDHCSGTKKTLFDRALEKGMLEICEYLLQMGAAVDEDTLQRFYFERLCSLVAESDVDRILQLPLQQIDLNYWLVDQSITNSHGDNRKIDGTALGIALETGCIQIISILLKAGATDIVSPLHKIGGVETAQYLNCAGLLPIILNSSGQNILVAAIDADDDTLVEYLIPHLPTEKLSQSRTWRRYKQRTGTPLEAAIRKGKLATMEALLARGARIADAELTTAVDRYLRHGDELLLRRIVSLRSPLRCKAPMALAKALKSDDRVLVQILLCSGLDLTGPGYSKVLETAAMVNDDDLFQEVFDAAQWSKEALGSGFTASIWHGKRARMQYLYDAGADLNKGISGELGRGHWFPLQIAVKNKDISVIKALIEYGCDPDESIKSSEERTPLQRTAEDGNIEAVSLLLGAGADPDAVPIYRVDGVLIRRDTTALQSAVRRGHMELVERLLDAGADVNSAPGWESGATALQFAAIQGFIGLARRLLELGADVNAGRAAEYGRTALEGAAEHGRLDMLQFLLANGALIDGRGRRQYIRAVKLAEWNGYSTIATFLRSHGQWTAVDTQRADMEKHETDPKSEPDYENDLSWDYKAPWDLLVERFRPKMKNGAVCIP</sequence>
<dbReference type="EMBL" id="CH476594">
    <property type="protein sequence ID" value="EAU39309.1"/>
    <property type="molecule type" value="Genomic_DNA"/>
</dbReference>
<dbReference type="PROSITE" id="PS50088">
    <property type="entry name" value="ANK_REPEAT"/>
    <property type="match status" value="5"/>
</dbReference>
<name>Q0D071_ASPTN</name>
<evidence type="ECO:0000256" key="2">
    <source>
        <dbReference type="ARBA" id="ARBA00023043"/>
    </source>
</evidence>
<gene>
    <name evidence="5" type="ORF">ATEG_00663</name>
</gene>
<dbReference type="eggNOG" id="KOG4177">
    <property type="taxonomic scope" value="Eukaryota"/>
</dbReference>
<feature type="compositionally biased region" description="Basic and acidic residues" evidence="4">
    <location>
        <begin position="1091"/>
        <end position="1106"/>
    </location>
</feature>
<dbReference type="PANTHER" id="PTHR24198">
    <property type="entry name" value="ANKYRIN REPEAT AND PROTEIN KINASE DOMAIN-CONTAINING PROTEIN"/>
    <property type="match status" value="1"/>
</dbReference>
<reference evidence="6" key="1">
    <citation type="submission" date="2005-09" db="EMBL/GenBank/DDBJ databases">
        <title>Annotation of the Aspergillus terreus NIH2624 genome.</title>
        <authorList>
            <person name="Birren B.W."/>
            <person name="Lander E.S."/>
            <person name="Galagan J.E."/>
            <person name="Nusbaum C."/>
            <person name="Devon K."/>
            <person name="Henn M."/>
            <person name="Ma L.-J."/>
            <person name="Jaffe D.B."/>
            <person name="Butler J."/>
            <person name="Alvarez P."/>
            <person name="Gnerre S."/>
            <person name="Grabherr M."/>
            <person name="Kleber M."/>
            <person name="Mauceli E.W."/>
            <person name="Brockman W."/>
            <person name="Rounsley S."/>
            <person name="Young S.K."/>
            <person name="LaButti K."/>
            <person name="Pushparaj V."/>
            <person name="DeCaprio D."/>
            <person name="Crawford M."/>
            <person name="Koehrsen M."/>
            <person name="Engels R."/>
            <person name="Montgomery P."/>
            <person name="Pearson M."/>
            <person name="Howarth C."/>
            <person name="Larson L."/>
            <person name="Luoma S."/>
            <person name="White J."/>
            <person name="Alvarado L."/>
            <person name="Kodira C.D."/>
            <person name="Zeng Q."/>
            <person name="Oleary S."/>
            <person name="Yandava C."/>
            <person name="Denning D.W."/>
            <person name="Nierman W.C."/>
            <person name="Milne T."/>
            <person name="Madden K."/>
        </authorList>
    </citation>
    <scope>NUCLEOTIDE SEQUENCE [LARGE SCALE GENOMIC DNA]</scope>
    <source>
        <strain evidence="6">NIH 2624 / FGSC A1156</strain>
    </source>
</reference>